<dbReference type="AlphaFoldDB" id="A0A1C3EKB6"/>
<evidence type="ECO:0000313" key="1">
    <source>
        <dbReference type="EMBL" id="ODA33680.1"/>
    </source>
</evidence>
<dbReference type="EMBL" id="LYDR01000050">
    <property type="protein sequence ID" value="ODA33680.1"/>
    <property type="molecule type" value="Genomic_DNA"/>
</dbReference>
<dbReference type="OrthoDB" id="9844601at2"/>
<evidence type="ECO:0000313" key="2">
    <source>
        <dbReference type="Proteomes" id="UP000094828"/>
    </source>
</evidence>
<accession>A0A1C3EKB6</accession>
<reference evidence="1 2" key="1">
    <citation type="submission" date="2016-05" db="EMBL/GenBank/DDBJ databases">
        <title>Genomic and physiological characterization of Planctopirus sp. isolated from fresh water lake.</title>
        <authorList>
            <person name="Subhash Y."/>
            <person name="Ramana C."/>
        </authorList>
    </citation>
    <scope>NUCLEOTIDE SEQUENCE [LARGE SCALE GENOMIC DNA]</scope>
    <source>
        <strain evidence="1 2">JC280</strain>
    </source>
</reference>
<dbReference type="RefSeq" id="WP_068846817.1">
    <property type="nucleotide sequence ID" value="NZ_LYDR01000050.1"/>
</dbReference>
<gene>
    <name evidence="1" type="ORF">A6X21_18300</name>
</gene>
<sequence>MNAREQLLQEALKLSVADQQYLAQSLADHLIACIPQPVAEIEGTNPDEFCQELIRRSAAYQKGDAISRPVFEWLAEFRTRQQGERAN</sequence>
<proteinExistence type="predicted"/>
<dbReference type="Proteomes" id="UP000094828">
    <property type="component" value="Unassembled WGS sequence"/>
</dbReference>
<organism evidence="1 2">
    <name type="scientific">Planctopirus hydrillae</name>
    <dbReference type="NCBI Taxonomy" id="1841610"/>
    <lineage>
        <taxon>Bacteria</taxon>
        <taxon>Pseudomonadati</taxon>
        <taxon>Planctomycetota</taxon>
        <taxon>Planctomycetia</taxon>
        <taxon>Planctomycetales</taxon>
        <taxon>Planctomycetaceae</taxon>
        <taxon>Planctopirus</taxon>
    </lineage>
</organism>
<protein>
    <recommendedName>
        <fullName evidence="3">Addiction module protein</fullName>
    </recommendedName>
</protein>
<keyword evidence="2" id="KW-1185">Reference proteome</keyword>
<evidence type="ECO:0008006" key="3">
    <source>
        <dbReference type="Google" id="ProtNLM"/>
    </source>
</evidence>
<name>A0A1C3EKB6_9PLAN</name>
<comment type="caution">
    <text evidence="1">The sequence shown here is derived from an EMBL/GenBank/DDBJ whole genome shotgun (WGS) entry which is preliminary data.</text>
</comment>